<comment type="caution">
    <text evidence="3">The sequence shown here is derived from an EMBL/GenBank/DDBJ whole genome shotgun (WGS) entry which is preliminary data.</text>
</comment>
<evidence type="ECO:0000313" key="3">
    <source>
        <dbReference type="EMBL" id="MBF6302883.1"/>
    </source>
</evidence>
<evidence type="ECO:0000256" key="1">
    <source>
        <dbReference type="SAM" id="MobiDB-lite"/>
    </source>
</evidence>
<feature type="region of interest" description="Disordered" evidence="1">
    <location>
        <begin position="369"/>
        <end position="406"/>
    </location>
</feature>
<sequence length="406" mass="44598">MSGVKLLTITDVLSWNLHYAKETAAKVLATAKDVDQEGAAAENKIGRSQDYYESEAGDAARVRGRKDRDETFSTADVLEAMGKMISSLSDDIEANIRTIREKKKEAEDSRWNLFVQEDGEVLSHDSNWETAKKYFPFGGPAVAAKELQITQLSSAIQGALRNIQRDDQEGAEKFVRLIETLPDTVKQGLALGPGDPELAKILTDYQTDVSKGEPQLWPLGLELEAFRAFKPEFNPSLMTSEEIDAMKKLLLTQGPLACIEHGQLAETARDAATEVFPASVDDGHGDAFRHAYWNALMTQKYGEDWTKEFATAHEKSGGNTPQREAMDLYNNELGRKVALAHPDASPEELKDLIRNEINNGNAIVIESKNLDDTNSTKPSQITWSNAVSEAQTGPPPGVGVPLPGKK</sequence>
<dbReference type="InterPro" id="IPR054246">
    <property type="entry name" value="DUF6973"/>
</dbReference>
<dbReference type="Proteomes" id="UP000702209">
    <property type="component" value="Unassembled WGS sequence"/>
</dbReference>
<gene>
    <name evidence="3" type="ORF">IU459_35990</name>
</gene>
<keyword evidence="4" id="KW-1185">Reference proteome</keyword>
<dbReference type="RefSeq" id="WP_195134064.1">
    <property type="nucleotide sequence ID" value="NZ_JADLQX010000071.1"/>
</dbReference>
<evidence type="ECO:0000313" key="4">
    <source>
        <dbReference type="Proteomes" id="UP000702209"/>
    </source>
</evidence>
<reference evidence="3 4" key="1">
    <citation type="submission" date="2020-10" db="EMBL/GenBank/DDBJ databases">
        <title>Identification of Nocardia species via Next-generation sequencing and recognition of intraspecies genetic diversity.</title>
        <authorList>
            <person name="Li P."/>
            <person name="Li P."/>
            <person name="Lu B."/>
        </authorList>
    </citation>
    <scope>NUCLEOTIDE SEQUENCE [LARGE SCALE GENOMIC DNA]</scope>
    <source>
        <strain evidence="3 4">BJ06-0157</strain>
    </source>
</reference>
<evidence type="ECO:0000259" key="2">
    <source>
        <dbReference type="Pfam" id="PF22322"/>
    </source>
</evidence>
<feature type="compositionally biased region" description="Polar residues" evidence="1">
    <location>
        <begin position="372"/>
        <end position="391"/>
    </location>
</feature>
<dbReference type="Pfam" id="PF22322">
    <property type="entry name" value="DUF6973"/>
    <property type="match status" value="1"/>
</dbReference>
<proteinExistence type="predicted"/>
<accession>A0ABS0D442</accession>
<name>A0ABS0D442_9NOCA</name>
<feature type="domain" description="DUF6973" evidence="2">
    <location>
        <begin position="250"/>
        <end position="360"/>
    </location>
</feature>
<protein>
    <recommendedName>
        <fullName evidence="2">DUF6973 domain-containing protein</fullName>
    </recommendedName>
</protein>
<organism evidence="3 4">
    <name type="scientific">Nocardia amamiensis</name>
    <dbReference type="NCBI Taxonomy" id="404578"/>
    <lineage>
        <taxon>Bacteria</taxon>
        <taxon>Bacillati</taxon>
        <taxon>Actinomycetota</taxon>
        <taxon>Actinomycetes</taxon>
        <taxon>Mycobacteriales</taxon>
        <taxon>Nocardiaceae</taxon>
        <taxon>Nocardia</taxon>
    </lineage>
</organism>
<dbReference type="EMBL" id="JADLQX010000071">
    <property type="protein sequence ID" value="MBF6302883.1"/>
    <property type="molecule type" value="Genomic_DNA"/>
</dbReference>